<organism evidence="6 7">
    <name type="scientific">Vigna angularis var. angularis</name>
    <dbReference type="NCBI Taxonomy" id="157739"/>
    <lineage>
        <taxon>Eukaryota</taxon>
        <taxon>Viridiplantae</taxon>
        <taxon>Streptophyta</taxon>
        <taxon>Embryophyta</taxon>
        <taxon>Tracheophyta</taxon>
        <taxon>Spermatophyta</taxon>
        <taxon>Magnoliopsida</taxon>
        <taxon>eudicotyledons</taxon>
        <taxon>Gunneridae</taxon>
        <taxon>Pentapetalae</taxon>
        <taxon>rosids</taxon>
        <taxon>fabids</taxon>
        <taxon>Fabales</taxon>
        <taxon>Fabaceae</taxon>
        <taxon>Papilionoideae</taxon>
        <taxon>50 kb inversion clade</taxon>
        <taxon>NPAAA clade</taxon>
        <taxon>indigoferoid/millettioid clade</taxon>
        <taxon>Phaseoleae</taxon>
        <taxon>Vigna</taxon>
    </lineage>
</organism>
<evidence type="ECO:0000313" key="6">
    <source>
        <dbReference type="EMBL" id="BAT81944.1"/>
    </source>
</evidence>
<keyword evidence="3" id="KW-0808">Transferase</keyword>
<dbReference type="InterPro" id="IPR003406">
    <property type="entry name" value="Glyco_trans_14"/>
</dbReference>
<proteinExistence type="predicted"/>
<keyword evidence="7" id="KW-1185">Reference proteome</keyword>
<sequence length="130" mass="15009">MNTSYSKAIFGKGFVGEVLVFLAKPPRTYMNLSGELVNCSRKQFPIHLAVHFWLHLWNLNFIEHTHIAGWKLNQRARPIIIDPALYLSKKSDLALTTQRRTLPTSFKLFSGYWNDLEEELKYQGVGTQKA</sequence>
<dbReference type="EMBL" id="AP015036">
    <property type="protein sequence ID" value="BAT81944.1"/>
    <property type="molecule type" value="Genomic_DNA"/>
</dbReference>
<keyword evidence="2" id="KW-0328">Glycosyltransferase</keyword>
<evidence type="ECO:0000256" key="2">
    <source>
        <dbReference type="ARBA" id="ARBA00022676"/>
    </source>
</evidence>
<dbReference type="GO" id="GO:0015020">
    <property type="term" value="F:glucuronosyltransferase activity"/>
    <property type="evidence" value="ECO:0007669"/>
    <property type="project" value="InterPro"/>
</dbReference>
<dbReference type="AlphaFoldDB" id="A0A0S3RN43"/>
<evidence type="ECO:0000256" key="3">
    <source>
        <dbReference type="ARBA" id="ARBA00022679"/>
    </source>
</evidence>
<evidence type="ECO:0000256" key="4">
    <source>
        <dbReference type="ARBA" id="ARBA00023136"/>
    </source>
</evidence>
<comment type="subcellular location">
    <subcellularLocation>
        <location evidence="1">Membrane</location>
        <topology evidence="1">Single-pass type II membrane protein</topology>
    </subcellularLocation>
</comment>
<protein>
    <submittedName>
        <fullName evidence="6">Uncharacterized protein</fullName>
    </submittedName>
</protein>
<evidence type="ECO:0000256" key="5">
    <source>
        <dbReference type="ARBA" id="ARBA00023180"/>
    </source>
</evidence>
<keyword evidence="4" id="KW-0472">Membrane</keyword>
<evidence type="ECO:0000313" key="7">
    <source>
        <dbReference type="Proteomes" id="UP000291084"/>
    </source>
</evidence>
<dbReference type="Proteomes" id="UP000291084">
    <property type="component" value="Chromosome 3"/>
</dbReference>
<gene>
    <name evidence="6" type="primary">Vigan.03G186300</name>
    <name evidence="6" type="ORF">VIGAN_03186300</name>
</gene>
<keyword evidence="5" id="KW-0325">Glycoprotein</keyword>
<evidence type="ECO:0000256" key="1">
    <source>
        <dbReference type="ARBA" id="ARBA00004606"/>
    </source>
</evidence>
<dbReference type="InterPro" id="IPR044610">
    <property type="entry name" value="GLCAT14A/B/C"/>
</dbReference>
<dbReference type="Pfam" id="PF02485">
    <property type="entry name" value="Branch"/>
    <property type="match status" value="1"/>
</dbReference>
<name>A0A0S3RN43_PHAAN</name>
<dbReference type="PANTHER" id="PTHR45719:SF9">
    <property type="entry name" value="CORE-2_I-BRANCHING BETA-1,6-N-ACETYLGLUCOSAMINYLTRANSFERASE FAMILY PROTEIN"/>
    <property type="match status" value="1"/>
</dbReference>
<dbReference type="GO" id="GO:0016020">
    <property type="term" value="C:membrane"/>
    <property type="evidence" value="ECO:0007669"/>
    <property type="project" value="UniProtKB-SubCell"/>
</dbReference>
<accession>A0A0S3RN43</accession>
<dbReference type="PANTHER" id="PTHR45719">
    <property type="entry name" value="GLYCOSYLTRANSFERASE"/>
    <property type="match status" value="1"/>
</dbReference>
<reference evidence="6 7" key="1">
    <citation type="journal article" date="2015" name="Sci. Rep.">
        <title>The power of single molecule real-time sequencing technology in the de novo assembly of a eukaryotic genome.</title>
        <authorList>
            <person name="Sakai H."/>
            <person name="Naito K."/>
            <person name="Ogiso-Tanaka E."/>
            <person name="Takahashi Y."/>
            <person name="Iseki K."/>
            <person name="Muto C."/>
            <person name="Satou K."/>
            <person name="Teruya K."/>
            <person name="Shiroma A."/>
            <person name="Shimoji M."/>
            <person name="Hirano T."/>
            <person name="Itoh T."/>
            <person name="Kaga A."/>
            <person name="Tomooka N."/>
        </authorList>
    </citation>
    <scope>NUCLEOTIDE SEQUENCE [LARGE SCALE GENOMIC DNA]</scope>
    <source>
        <strain evidence="7">cv. Shumari</strain>
    </source>
</reference>